<name>A0A813FF39_POLGL</name>
<evidence type="ECO:0000313" key="3">
    <source>
        <dbReference type="Proteomes" id="UP000654075"/>
    </source>
</evidence>
<dbReference type="OMA" id="SANHHGC"/>
<protein>
    <submittedName>
        <fullName evidence="2">Uncharacterized protein</fullName>
    </submittedName>
</protein>
<feature type="region of interest" description="Disordered" evidence="1">
    <location>
        <begin position="188"/>
        <end position="209"/>
    </location>
</feature>
<evidence type="ECO:0000313" key="2">
    <source>
        <dbReference type="EMBL" id="CAE8611080.1"/>
    </source>
</evidence>
<dbReference type="OrthoDB" id="440956at2759"/>
<accession>A0A813FF39</accession>
<keyword evidence="3" id="KW-1185">Reference proteome</keyword>
<evidence type="ECO:0000256" key="1">
    <source>
        <dbReference type="SAM" id="MobiDB-lite"/>
    </source>
</evidence>
<dbReference type="EMBL" id="CAJNNV010024901">
    <property type="protein sequence ID" value="CAE8611080.1"/>
    <property type="molecule type" value="Genomic_DNA"/>
</dbReference>
<comment type="caution">
    <text evidence="2">The sequence shown here is derived from an EMBL/GenBank/DDBJ whole genome shotgun (WGS) entry which is preliminary data.</text>
</comment>
<sequence length="374" mass="42092">MLCHLARTVEAAGGWLHVLGLRDGQKSRLPGGDVSTETDSATRDDEPWHFEDKSIMLKKHLFLLRAIKRLPANTTVVFVDAFDVLFQRPLEELLQSYERIAGPAARASAGTWPVVYGGELNCWPFPHRGRIRVRSPSGKGAHWIHKIPPDASQSANHHGCWRYPGHYSALHPQNISGDQVCTEWLAQRGDPSKAPTDRSEDGKGDPPPPTNFPFLCAGTFVGRASALRRLLHRLFVLFRETQEYHDQALIPLLLLRDQQLGIVDDAAEIFLGLHGHDEFWDLERPLCRGSYFSDQRSAAEVKAGSFKEGFGVPRMRDSGSIVPPAVLHFNGNGKRHLWRCAEEFREQGILGGEGEETAECTFFDHDRRAWYRYG</sequence>
<feature type="compositionally biased region" description="Basic and acidic residues" evidence="1">
    <location>
        <begin position="195"/>
        <end position="204"/>
    </location>
</feature>
<dbReference type="AlphaFoldDB" id="A0A813FF39"/>
<organism evidence="2 3">
    <name type="scientific">Polarella glacialis</name>
    <name type="common">Dinoflagellate</name>
    <dbReference type="NCBI Taxonomy" id="89957"/>
    <lineage>
        <taxon>Eukaryota</taxon>
        <taxon>Sar</taxon>
        <taxon>Alveolata</taxon>
        <taxon>Dinophyceae</taxon>
        <taxon>Suessiales</taxon>
        <taxon>Suessiaceae</taxon>
        <taxon>Polarella</taxon>
    </lineage>
</organism>
<gene>
    <name evidence="2" type="ORF">PGLA1383_LOCUS28889</name>
</gene>
<dbReference type="CDD" id="cd22997">
    <property type="entry name" value="GT_LH"/>
    <property type="match status" value="1"/>
</dbReference>
<proteinExistence type="predicted"/>
<reference evidence="2" key="1">
    <citation type="submission" date="2021-02" db="EMBL/GenBank/DDBJ databases">
        <authorList>
            <person name="Dougan E. K."/>
            <person name="Rhodes N."/>
            <person name="Thang M."/>
            <person name="Chan C."/>
        </authorList>
    </citation>
    <scope>NUCLEOTIDE SEQUENCE</scope>
</reference>
<dbReference type="Proteomes" id="UP000654075">
    <property type="component" value="Unassembled WGS sequence"/>
</dbReference>